<sequence>MKYLLRFHLYDNPSRQSFYQLGPDQWVKKRPQYVYGLPYRLEPEEFGPIGAPGQVYVLANPLRVKPLLDSAKPTQSQLLIEVFFARLEEWGWFREAPEVSPTSTTGMDSYQPKPVEKVAVRAQNSQQ</sequence>
<proteinExistence type="predicted"/>
<keyword evidence="2" id="KW-1185">Reference proteome</keyword>
<organism evidence="1 2">
    <name type="scientific">Spirosoma arboris</name>
    <dbReference type="NCBI Taxonomy" id="2682092"/>
    <lineage>
        <taxon>Bacteria</taxon>
        <taxon>Pseudomonadati</taxon>
        <taxon>Bacteroidota</taxon>
        <taxon>Cytophagia</taxon>
        <taxon>Cytophagales</taxon>
        <taxon>Cytophagaceae</taxon>
        <taxon>Spirosoma</taxon>
    </lineage>
</organism>
<comment type="caution">
    <text evidence="1">The sequence shown here is derived from an EMBL/GenBank/DDBJ whole genome shotgun (WGS) entry which is preliminary data.</text>
</comment>
<accession>A0A7K1SHI7</accession>
<name>A0A7K1SHI7_9BACT</name>
<dbReference type="Proteomes" id="UP000436006">
    <property type="component" value="Unassembled WGS sequence"/>
</dbReference>
<dbReference type="EMBL" id="WPIN01000010">
    <property type="protein sequence ID" value="MVM33270.1"/>
    <property type="molecule type" value="Genomic_DNA"/>
</dbReference>
<dbReference type="RefSeq" id="WP_157587985.1">
    <property type="nucleotide sequence ID" value="NZ_WPIN01000010.1"/>
</dbReference>
<dbReference type="AlphaFoldDB" id="A0A7K1SHI7"/>
<reference evidence="1 2" key="1">
    <citation type="submission" date="2019-12" db="EMBL/GenBank/DDBJ databases">
        <title>Spirosoma sp. HMF4905 genome sequencing and assembly.</title>
        <authorList>
            <person name="Kang H."/>
            <person name="Cha I."/>
            <person name="Kim H."/>
            <person name="Joh K."/>
        </authorList>
    </citation>
    <scope>NUCLEOTIDE SEQUENCE [LARGE SCALE GENOMIC DNA]</scope>
    <source>
        <strain evidence="1 2">HMF4905</strain>
    </source>
</reference>
<protein>
    <submittedName>
        <fullName evidence="1">Uncharacterized protein</fullName>
    </submittedName>
</protein>
<evidence type="ECO:0000313" key="2">
    <source>
        <dbReference type="Proteomes" id="UP000436006"/>
    </source>
</evidence>
<gene>
    <name evidence="1" type="ORF">GO755_24735</name>
</gene>
<evidence type="ECO:0000313" key="1">
    <source>
        <dbReference type="EMBL" id="MVM33270.1"/>
    </source>
</evidence>